<dbReference type="EMBL" id="RBDX01000006">
    <property type="protein sequence ID" value="RKN10121.1"/>
    <property type="molecule type" value="Genomic_DNA"/>
</dbReference>
<feature type="domain" description="N-acetyltransferase" evidence="1">
    <location>
        <begin position="1"/>
        <end position="204"/>
    </location>
</feature>
<gene>
    <name evidence="3" type="ORF">D7318_11340</name>
    <name evidence="2" type="ORF">D7319_10160</name>
</gene>
<dbReference type="RefSeq" id="WP_120696802.1">
    <property type="nucleotide sequence ID" value="NZ_RBDX01000006.1"/>
</dbReference>
<dbReference type="EMBL" id="RBDY01000006">
    <property type="protein sequence ID" value="RKN24463.1"/>
    <property type="molecule type" value="Genomic_DNA"/>
</dbReference>
<organism evidence="2 5">
    <name type="scientific">Streptomyces radicis</name>
    <dbReference type="NCBI Taxonomy" id="1750517"/>
    <lineage>
        <taxon>Bacteria</taxon>
        <taxon>Bacillati</taxon>
        <taxon>Actinomycetota</taxon>
        <taxon>Actinomycetes</taxon>
        <taxon>Kitasatosporales</taxon>
        <taxon>Streptomycetaceae</taxon>
        <taxon>Streptomyces</taxon>
    </lineage>
</organism>
<evidence type="ECO:0000259" key="1">
    <source>
        <dbReference type="PROSITE" id="PS51186"/>
    </source>
</evidence>
<sequence length="215" mass="22895">MSRSDLDFVVAAHREFFPDGFFARLGPGFLTAYSRTYLTSAHARAYVADVDGRPAGFLVGVLDPAAHRRHVVRSHGVRLLARAVAGMVVRPRVASHFVRTRLFRYLRKLAPKRRGAAASPSAGSGVTAVLSHVAVVGSARSLGLGGALIRVFAGDAAHRGCARISLVTLAGPGGAGPYYERLGWLPRGETRTAEGRQLATYDLPLTSRPTQGPAQ</sequence>
<evidence type="ECO:0000313" key="5">
    <source>
        <dbReference type="Proteomes" id="UP000275024"/>
    </source>
</evidence>
<dbReference type="Gene3D" id="3.40.630.30">
    <property type="match status" value="1"/>
</dbReference>
<name>A0A3A9WA07_9ACTN</name>
<dbReference type="PROSITE" id="PS51186">
    <property type="entry name" value="GNAT"/>
    <property type="match status" value="1"/>
</dbReference>
<protein>
    <submittedName>
        <fullName evidence="2">GNAT family N-acetyltransferase</fullName>
    </submittedName>
</protein>
<dbReference type="Proteomes" id="UP000275024">
    <property type="component" value="Unassembled WGS sequence"/>
</dbReference>
<comment type="caution">
    <text evidence="2">The sequence shown here is derived from an EMBL/GenBank/DDBJ whole genome shotgun (WGS) entry which is preliminary data.</text>
</comment>
<evidence type="ECO:0000313" key="2">
    <source>
        <dbReference type="EMBL" id="RKN10121.1"/>
    </source>
</evidence>
<dbReference type="SUPFAM" id="SSF55729">
    <property type="entry name" value="Acyl-CoA N-acyltransferases (Nat)"/>
    <property type="match status" value="1"/>
</dbReference>
<dbReference type="CDD" id="cd04301">
    <property type="entry name" value="NAT_SF"/>
    <property type="match status" value="1"/>
</dbReference>
<proteinExistence type="predicted"/>
<dbReference type="Proteomes" id="UP000268652">
    <property type="component" value="Unassembled WGS sequence"/>
</dbReference>
<dbReference type="InterPro" id="IPR000182">
    <property type="entry name" value="GNAT_dom"/>
</dbReference>
<dbReference type="AlphaFoldDB" id="A0A3A9WA07"/>
<dbReference type="OrthoDB" id="3576548at2"/>
<keyword evidence="2" id="KW-0808">Transferase</keyword>
<keyword evidence="4" id="KW-1185">Reference proteome</keyword>
<accession>A0A3A9WA07</accession>
<dbReference type="InterPro" id="IPR016181">
    <property type="entry name" value="Acyl_CoA_acyltransferase"/>
</dbReference>
<evidence type="ECO:0000313" key="3">
    <source>
        <dbReference type="EMBL" id="RKN24463.1"/>
    </source>
</evidence>
<dbReference type="GO" id="GO:0016747">
    <property type="term" value="F:acyltransferase activity, transferring groups other than amino-acyl groups"/>
    <property type="evidence" value="ECO:0007669"/>
    <property type="project" value="InterPro"/>
</dbReference>
<reference evidence="4 5" key="1">
    <citation type="submission" date="2018-09" db="EMBL/GenBank/DDBJ databases">
        <title>Streptomyces sp. nov. DS1-2, an endophytic actinomycete isolated from roots of Dendrobium scabrilingue.</title>
        <authorList>
            <person name="Kuncharoen N."/>
            <person name="Kudo T."/>
            <person name="Ohkuma M."/>
            <person name="Yuki M."/>
            <person name="Tanasupawat S."/>
        </authorList>
    </citation>
    <scope>NUCLEOTIDE SEQUENCE [LARGE SCALE GENOMIC DNA]</scope>
    <source>
        <strain evidence="2 5">AZ1-7</strain>
        <strain evidence="3 4">DS1-2</strain>
    </source>
</reference>
<evidence type="ECO:0000313" key="4">
    <source>
        <dbReference type="Proteomes" id="UP000268652"/>
    </source>
</evidence>